<feature type="region of interest" description="Disordered" evidence="1">
    <location>
        <begin position="416"/>
        <end position="520"/>
    </location>
</feature>
<keyword evidence="4" id="KW-1185">Reference proteome</keyword>
<feature type="compositionally biased region" description="Polar residues" evidence="1">
    <location>
        <begin position="419"/>
        <end position="431"/>
    </location>
</feature>
<dbReference type="AlphaFoldDB" id="A0A9W9F281"/>
<proteinExistence type="predicted"/>
<keyword evidence="2" id="KW-1133">Transmembrane helix</keyword>
<feature type="compositionally biased region" description="Polar residues" evidence="1">
    <location>
        <begin position="1"/>
        <end position="13"/>
    </location>
</feature>
<evidence type="ECO:0000313" key="4">
    <source>
        <dbReference type="Proteomes" id="UP001141434"/>
    </source>
</evidence>
<dbReference type="PANTHER" id="PTHR42069:SF1">
    <property type="entry name" value="MARVEL DOMAIN-CONTAINING PROTEIN"/>
    <property type="match status" value="1"/>
</dbReference>
<feature type="compositionally biased region" description="Pro residues" evidence="1">
    <location>
        <begin position="467"/>
        <end position="482"/>
    </location>
</feature>
<evidence type="ECO:0000313" key="3">
    <source>
        <dbReference type="EMBL" id="KAJ5092156.1"/>
    </source>
</evidence>
<feature type="region of interest" description="Disordered" evidence="1">
    <location>
        <begin position="1"/>
        <end position="131"/>
    </location>
</feature>
<accession>A0A9W9F281</accession>
<feature type="transmembrane region" description="Helical" evidence="2">
    <location>
        <begin position="216"/>
        <end position="240"/>
    </location>
</feature>
<feature type="transmembrane region" description="Helical" evidence="2">
    <location>
        <begin position="317"/>
        <end position="344"/>
    </location>
</feature>
<sequence length="520" mass="57730">MSVSGDSQKSFPQTYEPVVPTDLTRGSYHSSMAPQPQHTVQETPADSNASLKSPRTARFAEATTIHSPVEQSEAGRSPFADPLQPKTPGGVADVGFGYVTSNDPAQHAQDSRPPVSPLKSGMKVPNTARSLNPLSPTFREEYMLEKQEKHTEKENARDLRIKLRVRIAKIFLRFVNFGCSLIVLSLLATTLTIFNATKTIPTRNNLPPWAEGTNPWPQYLLLALACVSLFACLIVFWAYYKGGHRRAEKAAIYYTSFSIGFFVFSLVMWIVGAALYQHSKSTGNSKDMWGWSCAKNRREELYHSSVDYALLCRLQDWGLVCAIIEVVIEVLVILIYVVVFYRFWTKRRLMKTMDNRDNARSDLYLAQLRLQSAPNTPGFAGFQSNPPKSPFYPPKSPYYAPKSPYYAVDPYSAAEKGQSESCPTQYASPRSPTRPVPSFQLQPPPIRVQQPTPQTAQQEFAALASSPSPPVPRQSPSPPAPSAPQHMAAAPGEQTYDAVQIPTAYTSPMAPQFPSAVRDK</sequence>
<evidence type="ECO:0000256" key="2">
    <source>
        <dbReference type="SAM" id="Phobius"/>
    </source>
</evidence>
<dbReference type="GeneID" id="81396720"/>
<dbReference type="OrthoDB" id="5420724at2759"/>
<protein>
    <recommendedName>
        <fullName evidence="5">MARVEL domain-containing protein</fullName>
    </recommendedName>
</protein>
<feature type="transmembrane region" description="Helical" evidence="2">
    <location>
        <begin position="170"/>
        <end position="196"/>
    </location>
</feature>
<dbReference type="EMBL" id="JAPMSZ010000009">
    <property type="protein sequence ID" value="KAJ5092156.1"/>
    <property type="molecule type" value="Genomic_DNA"/>
</dbReference>
<name>A0A9W9F281_9EURO</name>
<dbReference type="Proteomes" id="UP001141434">
    <property type="component" value="Unassembled WGS sequence"/>
</dbReference>
<evidence type="ECO:0000256" key="1">
    <source>
        <dbReference type="SAM" id="MobiDB-lite"/>
    </source>
</evidence>
<feature type="compositionally biased region" description="Polar residues" evidence="1">
    <location>
        <begin position="27"/>
        <end position="53"/>
    </location>
</feature>
<reference evidence="3" key="1">
    <citation type="submission" date="2022-11" db="EMBL/GenBank/DDBJ databases">
        <authorList>
            <person name="Petersen C."/>
        </authorList>
    </citation>
    <scope>NUCLEOTIDE SEQUENCE</scope>
    <source>
        <strain evidence="3">IBT 34128</strain>
    </source>
</reference>
<keyword evidence="2" id="KW-0472">Membrane</keyword>
<organism evidence="3 4">
    <name type="scientific">Penicillium alfredii</name>
    <dbReference type="NCBI Taxonomy" id="1506179"/>
    <lineage>
        <taxon>Eukaryota</taxon>
        <taxon>Fungi</taxon>
        <taxon>Dikarya</taxon>
        <taxon>Ascomycota</taxon>
        <taxon>Pezizomycotina</taxon>
        <taxon>Eurotiomycetes</taxon>
        <taxon>Eurotiomycetidae</taxon>
        <taxon>Eurotiales</taxon>
        <taxon>Aspergillaceae</taxon>
        <taxon>Penicillium</taxon>
    </lineage>
</organism>
<dbReference type="PANTHER" id="PTHR42069">
    <property type="entry name" value="HYPHAL ANASTAMOSIS-8 PROTEIN"/>
    <property type="match status" value="1"/>
</dbReference>
<reference evidence="3" key="2">
    <citation type="journal article" date="2023" name="IMA Fungus">
        <title>Comparative genomic study of the Penicillium genus elucidates a diverse pangenome and 15 lateral gene transfer events.</title>
        <authorList>
            <person name="Petersen C."/>
            <person name="Sorensen T."/>
            <person name="Nielsen M.R."/>
            <person name="Sondergaard T.E."/>
            <person name="Sorensen J.L."/>
            <person name="Fitzpatrick D.A."/>
            <person name="Frisvad J.C."/>
            <person name="Nielsen K.L."/>
        </authorList>
    </citation>
    <scope>NUCLEOTIDE SEQUENCE</scope>
    <source>
        <strain evidence="3">IBT 34128</strain>
    </source>
</reference>
<evidence type="ECO:0008006" key="5">
    <source>
        <dbReference type="Google" id="ProtNLM"/>
    </source>
</evidence>
<comment type="caution">
    <text evidence="3">The sequence shown here is derived from an EMBL/GenBank/DDBJ whole genome shotgun (WGS) entry which is preliminary data.</text>
</comment>
<dbReference type="RefSeq" id="XP_056510351.1">
    <property type="nucleotide sequence ID" value="XM_056657551.1"/>
</dbReference>
<feature type="transmembrane region" description="Helical" evidence="2">
    <location>
        <begin position="252"/>
        <end position="276"/>
    </location>
</feature>
<feature type="compositionally biased region" description="Polar residues" evidence="1">
    <location>
        <begin position="449"/>
        <end position="458"/>
    </location>
</feature>
<keyword evidence="2" id="KW-0812">Transmembrane</keyword>
<gene>
    <name evidence="3" type="ORF">NUU61_007026</name>
</gene>